<dbReference type="AlphaFoldDB" id="A0A9N9YQQ3"/>
<keyword evidence="3" id="KW-0326">Glycosidase</keyword>
<evidence type="ECO:0000256" key="1">
    <source>
        <dbReference type="ARBA" id="ARBA00009176"/>
    </source>
</evidence>
<evidence type="ECO:0000256" key="2">
    <source>
        <dbReference type="ARBA" id="ARBA00022801"/>
    </source>
</evidence>
<dbReference type="Proteomes" id="UP000696573">
    <property type="component" value="Unassembled WGS sequence"/>
</dbReference>
<keyword evidence="6" id="KW-1185">Reference proteome</keyword>
<dbReference type="SUPFAM" id="SSF53590">
    <property type="entry name" value="Nucleoside hydrolase"/>
    <property type="match status" value="1"/>
</dbReference>
<organism evidence="5 6">
    <name type="scientific">Clonostachys rhizophaga</name>
    <dbReference type="NCBI Taxonomy" id="160324"/>
    <lineage>
        <taxon>Eukaryota</taxon>
        <taxon>Fungi</taxon>
        <taxon>Dikarya</taxon>
        <taxon>Ascomycota</taxon>
        <taxon>Pezizomycotina</taxon>
        <taxon>Sordariomycetes</taxon>
        <taxon>Hypocreomycetidae</taxon>
        <taxon>Hypocreales</taxon>
        <taxon>Bionectriaceae</taxon>
        <taxon>Clonostachys</taxon>
    </lineage>
</organism>
<dbReference type="Pfam" id="PF01156">
    <property type="entry name" value="IU_nuc_hydro"/>
    <property type="match status" value="1"/>
</dbReference>
<evidence type="ECO:0000256" key="3">
    <source>
        <dbReference type="ARBA" id="ARBA00023295"/>
    </source>
</evidence>
<accession>A0A9N9YQQ3</accession>
<evidence type="ECO:0000259" key="4">
    <source>
        <dbReference type="Pfam" id="PF01156"/>
    </source>
</evidence>
<evidence type="ECO:0000313" key="6">
    <source>
        <dbReference type="Proteomes" id="UP000696573"/>
    </source>
</evidence>
<dbReference type="EMBL" id="CABFNQ020000726">
    <property type="protein sequence ID" value="CAH0027251.1"/>
    <property type="molecule type" value="Genomic_DNA"/>
</dbReference>
<feature type="domain" description="Inosine/uridine-preferring nucleoside hydrolase" evidence="4">
    <location>
        <begin position="1"/>
        <end position="163"/>
    </location>
</feature>
<gene>
    <name evidence="5" type="ORF">CRHIZ90672A_00003781</name>
</gene>
<dbReference type="PANTHER" id="PTHR12304:SF56">
    <property type="entry name" value="HYDROLASE, PUTATIVE (AFU_ORTHOLOGUE AFUA_1G11790)-RELATED"/>
    <property type="match status" value="1"/>
</dbReference>
<dbReference type="InterPro" id="IPR036452">
    <property type="entry name" value="Ribo_hydro-like"/>
</dbReference>
<dbReference type="GO" id="GO:0008477">
    <property type="term" value="F:purine nucleosidase activity"/>
    <property type="evidence" value="ECO:0007669"/>
    <property type="project" value="TreeGrafter"/>
</dbReference>
<dbReference type="OrthoDB" id="5783963at2759"/>
<dbReference type="GO" id="GO:0005829">
    <property type="term" value="C:cytosol"/>
    <property type="evidence" value="ECO:0007669"/>
    <property type="project" value="TreeGrafter"/>
</dbReference>
<dbReference type="PANTHER" id="PTHR12304">
    <property type="entry name" value="INOSINE-URIDINE PREFERRING NUCLEOSIDE HYDROLASE"/>
    <property type="match status" value="1"/>
</dbReference>
<dbReference type="GO" id="GO:0006152">
    <property type="term" value="P:purine nucleoside catabolic process"/>
    <property type="evidence" value="ECO:0007669"/>
    <property type="project" value="TreeGrafter"/>
</dbReference>
<evidence type="ECO:0000313" key="5">
    <source>
        <dbReference type="EMBL" id="CAH0027251.1"/>
    </source>
</evidence>
<dbReference type="Gene3D" id="3.90.245.10">
    <property type="entry name" value="Ribonucleoside hydrolase-like"/>
    <property type="match status" value="2"/>
</dbReference>
<dbReference type="InterPro" id="IPR023186">
    <property type="entry name" value="IUNH"/>
</dbReference>
<proteinExistence type="inferred from homology"/>
<name>A0A9N9YQQ3_9HYPO</name>
<comment type="similarity">
    <text evidence="1">Belongs to the IUNH family.</text>
</comment>
<reference evidence="5" key="1">
    <citation type="submission" date="2021-10" db="EMBL/GenBank/DDBJ databases">
        <authorList>
            <person name="Piombo E."/>
        </authorList>
    </citation>
    <scope>NUCLEOTIDE SEQUENCE</scope>
</reference>
<dbReference type="InterPro" id="IPR001910">
    <property type="entry name" value="Inosine/uridine_hydrolase_dom"/>
</dbReference>
<keyword evidence="2" id="KW-0378">Hydrolase</keyword>
<comment type="caution">
    <text evidence="5">The sequence shown here is derived from an EMBL/GenBank/DDBJ whole genome shotgun (WGS) entry which is preliminary data.</text>
</comment>
<sequence>MALLLPLSAPSDEVDISMISVTYGNVPRTHCARNVLTLFNVLEKELAWRRQAGKPEGYHVLQTSLPIVALGAEHPLEGEDLAADYFCGEDGLQNVYKAYPHFSPAKDWPKLFEDAGDVAVETVDATAGFTPSKHPAHHEMLRFLRENPENSIIIVAMGPFTGLRPYLAQHGFNHVISTHPIIKPSQVSSHPSAQSYFEQQIKPHVEAGSHLALWTSFFIMATFDQITSLQVTEKEPELSLHDPLTIWYAMTRDQGVWESTAKPEDLRVETTGEWTRGMHVVDKRNRKIADDGSTPTGVSSEAADNILGDDMGWLNPNKGNRINRLVKSPGVDVFREHWIQRVFG</sequence>
<protein>
    <recommendedName>
        <fullName evidence="4">Inosine/uridine-preferring nucleoside hydrolase domain-containing protein</fullName>
    </recommendedName>
</protein>